<dbReference type="CDD" id="cd00860">
    <property type="entry name" value="ThrRS_anticodon"/>
    <property type="match status" value="1"/>
</dbReference>
<evidence type="ECO:0000313" key="15">
    <source>
        <dbReference type="EMBL" id="RLQ96260.1"/>
    </source>
</evidence>
<dbReference type="GO" id="GO:0000049">
    <property type="term" value="F:tRNA binding"/>
    <property type="evidence" value="ECO:0007669"/>
    <property type="project" value="UniProtKB-KW"/>
</dbReference>
<evidence type="ECO:0000259" key="14">
    <source>
        <dbReference type="PROSITE" id="PS50862"/>
    </source>
</evidence>
<dbReference type="InterPro" id="IPR047246">
    <property type="entry name" value="ThrRS_anticodon"/>
</dbReference>
<dbReference type="Gene3D" id="3.40.50.800">
    <property type="entry name" value="Anticodon-binding domain"/>
    <property type="match status" value="1"/>
</dbReference>
<evidence type="ECO:0000313" key="16">
    <source>
        <dbReference type="Proteomes" id="UP000276770"/>
    </source>
</evidence>
<dbReference type="HAMAP" id="MF_00184">
    <property type="entry name" value="Thr_tRNA_synth"/>
    <property type="match status" value="1"/>
</dbReference>
<name>A0A3L7K0G3_9BACI</name>
<dbReference type="Proteomes" id="UP000276770">
    <property type="component" value="Unassembled WGS sequence"/>
</dbReference>
<feature type="binding site" evidence="13">
    <location>
        <position position="349"/>
    </location>
    <ligand>
        <name>Zn(2+)</name>
        <dbReference type="ChEBI" id="CHEBI:29105"/>
        <note>catalytic</note>
    </ligand>
</feature>
<evidence type="ECO:0000256" key="8">
    <source>
        <dbReference type="ARBA" id="ARBA00022840"/>
    </source>
</evidence>
<dbReference type="InterPro" id="IPR036621">
    <property type="entry name" value="Anticodon-bd_dom_sf"/>
</dbReference>
<dbReference type="InterPro" id="IPR006195">
    <property type="entry name" value="aa-tRNA-synth_II"/>
</dbReference>
<evidence type="ECO:0000256" key="4">
    <source>
        <dbReference type="ARBA" id="ARBA00022598"/>
    </source>
</evidence>
<evidence type="ECO:0000256" key="2">
    <source>
        <dbReference type="ARBA" id="ARBA00022490"/>
    </source>
</evidence>
<dbReference type="Gene3D" id="3.30.980.10">
    <property type="entry name" value="Threonyl-trna Synthetase, Chain A, domain 2"/>
    <property type="match status" value="1"/>
</dbReference>
<keyword evidence="4 13" id="KW-0436">Ligase</keyword>
<feature type="domain" description="Aminoacyl-transfer RNA synthetases class-II family profile" evidence="14">
    <location>
        <begin position="232"/>
        <end position="497"/>
    </location>
</feature>
<dbReference type="InterPro" id="IPR033728">
    <property type="entry name" value="ThrRS_core"/>
</dbReference>
<dbReference type="PANTHER" id="PTHR11451:SF44">
    <property type="entry name" value="THREONINE--TRNA LIGASE, CHLOROPLASTIC_MITOCHONDRIAL 2"/>
    <property type="match status" value="1"/>
</dbReference>
<dbReference type="Gene3D" id="3.30.54.20">
    <property type="match status" value="1"/>
</dbReference>
<keyword evidence="7 13" id="KW-0862">Zinc</keyword>
<dbReference type="InterPro" id="IPR012947">
    <property type="entry name" value="tRNA_SAD"/>
</dbReference>
<comment type="similarity">
    <text evidence="1 13">Belongs to the class-II aminoacyl-tRNA synthetase family.</text>
</comment>
<dbReference type="NCBIfam" id="TIGR00418">
    <property type="entry name" value="thrS"/>
    <property type="match status" value="1"/>
</dbReference>
<dbReference type="Pfam" id="PF00587">
    <property type="entry name" value="tRNA-synt_2b"/>
    <property type="match status" value="1"/>
</dbReference>
<keyword evidence="9 13" id="KW-0694">RNA-binding</keyword>
<evidence type="ECO:0000256" key="6">
    <source>
        <dbReference type="ARBA" id="ARBA00022741"/>
    </source>
</evidence>
<keyword evidence="6 13" id="KW-0547">Nucleotide-binding</keyword>
<evidence type="ECO:0000256" key="11">
    <source>
        <dbReference type="ARBA" id="ARBA00023146"/>
    </source>
</evidence>
<dbReference type="CDD" id="cd00771">
    <property type="entry name" value="ThrRS_core"/>
    <property type="match status" value="1"/>
</dbReference>
<dbReference type="InterPro" id="IPR002314">
    <property type="entry name" value="aa-tRNA-synt_IIb"/>
</dbReference>
<dbReference type="GO" id="GO:0140096">
    <property type="term" value="F:catalytic activity, acting on a protein"/>
    <property type="evidence" value="ECO:0007669"/>
    <property type="project" value="UniProtKB-ARBA"/>
</dbReference>
<evidence type="ECO:0000256" key="5">
    <source>
        <dbReference type="ARBA" id="ARBA00022723"/>
    </source>
</evidence>
<dbReference type="GO" id="GO:0005737">
    <property type="term" value="C:cytoplasm"/>
    <property type="evidence" value="ECO:0007669"/>
    <property type="project" value="UniProtKB-SubCell"/>
</dbReference>
<dbReference type="GO" id="GO:0046872">
    <property type="term" value="F:metal ion binding"/>
    <property type="evidence" value="ECO:0007669"/>
    <property type="project" value="UniProtKB-KW"/>
</dbReference>
<comment type="subcellular location">
    <subcellularLocation>
        <location evidence="13">Cytoplasm</location>
    </subcellularLocation>
</comment>
<keyword evidence="3 13" id="KW-0820">tRNA-binding</keyword>
<dbReference type="SUPFAM" id="SSF55186">
    <property type="entry name" value="ThrRS/AlaRS common domain"/>
    <property type="match status" value="1"/>
</dbReference>
<keyword evidence="16" id="KW-1185">Reference proteome</keyword>
<sequence>MFIVLNERVQPIFPDGEDKIYHLGKLFDAKEDIGAIRQTALHVLGRAVKRLYPDVKLGKGGVLEDGFYYDFDFGKSISSDELIHIQKEMEFIVSQDLEIHLEYVSKSEAVQLFERLGEDYKLKMLESVSEEAVVWIFKHGAFFDLCPGPELASIKWIQAFKLSHVSGVYDEVMKENQMIQRIYGTAFISDLELKEYLQMKEEAAKRDHRKLGKEMDLFMFSEEAAGMPFYLPDGQIIRQELEAFLRDLQLKNGYEEVRTPSMMNARLWEQSGHWDHYKENMYFAEVDNSSFAIKPMNCPGHMLIYRNKLHSYRDLPIRLSEFGQVHRHEFSGGLNGLLRVRSFCQDDAHIFAAPDQIEEEIMHVIQLIDYAYQIFGFEYKIELSTRPQKSMGEDALWESAEHSLKNVLDKMNCNYRVNEGDGAFYGPKIDFHIKDALNRSHQCATVQLDFQLPEKFDLVYMDANNEKQRPVVIHRAIFGSIDRFFGMLLEHFAGAFPTWLAPVQAVVMPISHKVHGKYAKEIADKLSHAGIRTKLDDRHEKLGLKIRNAQLKKIPYMIVIGDKEVNYQYLSVRKYGENTSSFRWLGDFMNEIRSEIQNKKL</sequence>
<evidence type="ECO:0000256" key="13">
    <source>
        <dbReference type="HAMAP-Rule" id="MF_00184"/>
    </source>
</evidence>
<dbReference type="SUPFAM" id="SSF55681">
    <property type="entry name" value="Class II aaRS and biotin synthetases"/>
    <property type="match status" value="1"/>
</dbReference>
<gene>
    <name evidence="13 15" type="primary">thrS</name>
    <name evidence="15" type="ORF">D9X91_08215</name>
</gene>
<dbReference type="AlphaFoldDB" id="A0A3L7K0G3"/>
<accession>A0A3L7K0G3</accession>
<evidence type="ECO:0000256" key="12">
    <source>
        <dbReference type="ARBA" id="ARBA00049515"/>
    </source>
</evidence>
<dbReference type="OrthoDB" id="9802304at2"/>
<keyword evidence="8 13" id="KW-0067">ATP-binding</keyword>
<proteinExistence type="inferred from homology"/>
<dbReference type="GO" id="GO:0005524">
    <property type="term" value="F:ATP binding"/>
    <property type="evidence" value="ECO:0007669"/>
    <property type="project" value="UniProtKB-UniRule"/>
</dbReference>
<feature type="binding site" evidence="13">
    <location>
        <position position="298"/>
    </location>
    <ligand>
        <name>Zn(2+)</name>
        <dbReference type="ChEBI" id="CHEBI:29105"/>
        <note>catalytic</note>
    </ligand>
</feature>
<dbReference type="FunFam" id="3.30.930.10:FF:000002">
    <property type="entry name" value="Threonine--tRNA ligase"/>
    <property type="match status" value="1"/>
</dbReference>
<dbReference type="Pfam" id="PF03129">
    <property type="entry name" value="HGTP_anticodon"/>
    <property type="match status" value="1"/>
</dbReference>
<evidence type="ECO:0000256" key="9">
    <source>
        <dbReference type="ARBA" id="ARBA00022884"/>
    </source>
</evidence>
<keyword evidence="11 13" id="KW-0030">Aminoacyl-tRNA synthetase</keyword>
<dbReference type="InterPro" id="IPR018163">
    <property type="entry name" value="Thr/Ala-tRNA-synth_IIc_edit"/>
</dbReference>
<comment type="caution">
    <text evidence="15">The sequence shown here is derived from an EMBL/GenBank/DDBJ whole genome shotgun (WGS) entry which is preliminary data.</text>
</comment>
<dbReference type="PANTHER" id="PTHR11451">
    <property type="entry name" value="THREONINE-TRNA LIGASE"/>
    <property type="match status" value="1"/>
</dbReference>
<evidence type="ECO:0000256" key="10">
    <source>
        <dbReference type="ARBA" id="ARBA00022917"/>
    </source>
</evidence>
<keyword evidence="5 13" id="KW-0479">Metal-binding</keyword>
<keyword evidence="10 13" id="KW-0648">Protein biosynthesis</keyword>
<dbReference type="InterPro" id="IPR004154">
    <property type="entry name" value="Anticodon-bd"/>
</dbReference>
<reference evidence="15 16" key="1">
    <citation type="submission" date="2018-10" db="EMBL/GenBank/DDBJ databases">
        <title>Falsibacillus sp. genome draft.</title>
        <authorList>
            <person name="Shi S."/>
        </authorList>
    </citation>
    <scope>NUCLEOTIDE SEQUENCE [LARGE SCALE GENOMIC DNA]</scope>
    <source>
        <strain evidence="15 16">GY 10110</strain>
    </source>
</reference>
<comment type="catalytic activity">
    <reaction evidence="12 13">
        <text>tRNA(Thr) + L-threonine + ATP = L-threonyl-tRNA(Thr) + AMP + diphosphate + H(+)</text>
        <dbReference type="Rhea" id="RHEA:24624"/>
        <dbReference type="Rhea" id="RHEA-COMP:9670"/>
        <dbReference type="Rhea" id="RHEA-COMP:9704"/>
        <dbReference type="ChEBI" id="CHEBI:15378"/>
        <dbReference type="ChEBI" id="CHEBI:30616"/>
        <dbReference type="ChEBI" id="CHEBI:33019"/>
        <dbReference type="ChEBI" id="CHEBI:57926"/>
        <dbReference type="ChEBI" id="CHEBI:78442"/>
        <dbReference type="ChEBI" id="CHEBI:78534"/>
        <dbReference type="ChEBI" id="CHEBI:456215"/>
        <dbReference type="EC" id="6.1.1.3"/>
    </reaction>
</comment>
<comment type="subunit">
    <text evidence="13">Homodimer.</text>
</comment>
<keyword evidence="2 13" id="KW-0963">Cytoplasm</keyword>
<dbReference type="FunFam" id="3.40.50.800:FF:000001">
    <property type="entry name" value="Threonine--tRNA ligase"/>
    <property type="match status" value="1"/>
</dbReference>
<comment type="cofactor">
    <cofactor evidence="13">
        <name>Zn(2+)</name>
        <dbReference type="ChEBI" id="CHEBI:29105"/>
    </cofactor>
    <text evidence="13">Binds 1 zinc ion per subunit.</text>
</comment>
<dbReference type="GO" id="GO:0006435">
    <property type="term" value="P:threonyl-tRNA aminoacylation"/>
    <property type="evidence" value="ECO:0007669"/>
    <property type="project" value="UniProtKB-UniRule"/>
</dbReference>
<dbReference type="EMBL" id="RCVZ01000004">
    <property type="protein sequence ID" value="RLQ96260.1"/>
    <property type="molecule type" value="Genomic_DNA"/>
</dbReference>
<evidence type="ECO:0000256" key="7">
    <source>
        <dbReference type="ARBA" id="ARBA00022833"/>
    </source>
</evidence>
<organism evidence="15 16">
    <name type="scientific">Falsibacillus albus</name>
    <dbReference type="NCBI Taxonomy" id="2478915"/>
    <lineage>
        <taxon>Bacteria</taxon>
        <taxon>Bacillati</taxon>
        <taxon>Bacillota</taxon>
        <taxon>Bacilli</taxon>
        <taxon>Bacillales</taxon>
        <taxon>Bacillaceae</taxon>
        <taxon>Falsibacillus</taxon>
    </lineage>
</organism>
<dbReference type="EC" id="6.1.1.3" evidence="13"/>
<dbReference type="PROSITE" id="PS50862">
    <property type="entry name" value="AA_TRNA_LIGASE_II"/>
    <property type="match status" value="1"/>
</dbReference>
<protein>
    <recommendedName>
        <fullName evidence="13">Threonine--tRNA ligase</fullName>
        <ecNumber evidence="13">6.1.1.3</ecNumber>
    </recommendedName>
    <alternativeName>
        <fullName evidence="13">Threonyl-tRNA synthetase</fullName>
        <shortName evidence="13">ThrRS</shortName>
    </alternativeName>
</protein>
<dbReference type="GO" id="GO:0004829">
    <property type="term" value="F:threonine-tRNA ligase activity"/>
    <property type="evidence" value="ECO:0007669"/>
    <property type="project" value="UniProtKB-UniRule"/>
</dbReference>
<dbReference type="Gene3D" id="3.30.930.10">
    <property type="entry name" value="Bira Bifunctional Protein, Domain 2"/>
    <property type="match status" value="1"/>
</dbReference>
<dbReference type="SMART" id="SM00863">
    <property type="entry name" value="tRNA_SAD"/>
    <property type="match status" value="1"/>
</dbReference>
<dbReference type="InterPro" id="IPR002320">
    <property type="entry name" value="Thr-tRNA-ligase_IIa"/>
</dbReference>
<dbReference type="InterPro" id="IPR045864">
    <property type="entry name" value="aa-tRNA-synth_II/BPL/LPL"/>
</dbReference>
<evidence type="ECO:0000256" key="3">
    <source>
        <dbReference type="ARBA" id="ARBA00022555"/>
    </source>
</evidence>
<dbReference type="PRINTS" id="PR01047">
    <property type="entry name" value="TRNASYNTHTHR"/>
</dbReference>
<comment type="caution">
    <text evidence="13">Lacks conserved residue(s) required for the propagation of feature annotation.</text>
</comment>
<dbReference type="SUPFAM" id="SSF52954">
    <property type="entry name" value="Class II aaRS ABD-related"/>
    <property type="match status" value="1"/>
</dbReference>
<feature type="binding site" evidence="13">
    <location>
        <position position="474"/>
    </location>
    <ligand>
        <name>Zn(2+)</name>
        <dbReference type="ChEBI" id="CHEBI:29105"/>
        <note>catalytic</note>
    </ligand>
</feature>
<dbReference type="GO" id="GO:0016740">
    <property type="term" value="F:transferase activity"/>
    <property type="evidence" value="ECO:0007669"/>
    <property type="project" value="UniProtKB-ARBA"/>
</dbReference>
<evidence type="ECO:0000256" key="1">
    <source>
        <dbReference type="ARBA" id="ARBA00008226"/>
    </source>
</evidence>